<dbReference type="VEuPathDB" id="FungiDB:RO3G_15920"/>
<protein>
    <submittedName>
        <fullName evidence="2">Uncharacterized protein</fullName>
    </submittedName>
</protein>
<reference evidence="2 3" key="1">
    <citation type="journal article" date="2009" name="PLoS Genet.">
        <title>Genomic analysis of the basal lineage fungus Rhizopus oryzae reveals a whole-genome duplication.</title>
        <authorList>
            <person name="Ma L.-J."/>
            <person name="Ibrahim A.S."/>
            <person name="Skory C."/>
            <person name="Grabherr M.G."/>
            <person name="Burger G."/>
            <person name="Butler M."/>
            <person name="Elias M."/>
            <person name="Idnurm A."/>
            <person name="Lang B.F."/>
            <person name="Sone T."/>
            <person name="Abe A."/>
            <person name="Calvo S.E."/>
            <person name="Corrochano L.M."/>
            <person name="Engels R."/>
            <person name="Fu J."/>
            <person name="Hansberg W."/>
            <person name="Kim J.-M."/>
            <person name="Kodira C.D."/>
            <person name="Koehrsen M.J."/>
            <person name="Liu B."/>
            <person name="Miranda-Saavedra D."/>
            <person name="O'Leary S."/>
            <person name="Ortiz-Castellanos L."/>
            <person name="Poulter R."/>
            <person name="Rodriguez-Romero J."/>
            <person name="Ruiz-Herrera J."/>
            <person name="Shen Y.-Q."/>
            <person name="Zeng Q."/>
            <person name="Galagan J."/>
            <person name="Birren B.W."/>
            <person name="Cuomo C.A."/>
            <person name="Wickes B.L."/>
        </authorList>
    </citation>
    <scope>NUCLEOTIDE SEQUENCE [LARGE SCALE GENOMIC DNA]</scope>
    <source>
        <strain evidence="3">RA 99-880 / ATCC MYA-4621 / FGSC 9543 / NRRL 43880</strain>
    </source>
</reference>
<dbReference type="AlphaFoldDB" id="I1CRX9"/>
<keyword evidence="3" id="KW-1185">Reference proteome</keyword>
<name>I1CRX9_RHIO9</name>
<dbReference type="InParanoid" id="I1CRX9"/>
<evidence type="ECO:0000256" key="1">
    <source>
        <dbReference type="SAM" id="MobiDB-lite"/>
    </source>
</evidence>
<dbReference type="RefSeq" id="XP_067526605.1">
    <property type="nucleotide sequence ID" value="XM_067670504.1"/>
</dbReference>
<dbReference type="Proteomes" id="UP000009138">
    <property type="component" value="Unassembled WGS sequence"/>
</dbReference>
<feature type="region of interest" description="Disordered" evidence="1">
    <location>
        <begin position="31"/>
        <end position="52"/>
    </location>
</feature>
<sequence>MRLSTSADVNTQQDHNSLAHMRLFSNNQMHMRKKASSTSFQEKVPPSPPPHLGQRFLDWLPIFSH</sequence>
<accession>I1CRX9</accession>
<evidence type="ECO:0000313" key="3">
    <source>
        <dbReference type="Proteomes" id="UP000009138"/>
    </source>
</evidence>
<evidence type="ECO:0000313" key="2">
    <source>
        <dbReference type="EMBL" id="EIE91209.1"/>
    </source>
</evidence>
<gene>
    <name evidence="2" type="ORF">RO3G_15920</name>
</gene>
<dbReference type="EMBL" id="CH476749">
    <property type="protein sequence ID" value="EIE91209.1"/>
    <property type="molecule type" value="Genomic_DNA"/>
</dbReference>
<organism evidence="2 3">
    <name type="scientific">Rhizopus delemar (strain RA 99-880 / ATCC MYA-4621 / FGSC 9543 / NRRL 43880)</name>
    <name type="common">Mucormycosis agent</name>
    <name type="synonym">Rhizopus arrhizus var. delemar</name>
    <dbReference type="NCBI Taxonomy" id="246409"/>
    <lineage>
        <taxon>Eukaryota</taxon>
        <taxon>Fungi</taxon>
        <taxon>Fungi incertae sedis</taxon>
        <taxon>Mucoromycota</taxon>
        <taxon>Mucoromycotina</taxon>
        <taxon>Mucoromycetes</taxon>
        <taxon>Mucorales</taxon>
        <taxon>Mucorineae</taxon>
        <taxon>Rhizopodaceae</taxon>
        <taxon>Rhizopus</taxon>
    </lineage>
</organism>
<dbReference type="GeneID" id="93622885"/>
<proteinExistence type="predicted"/>